<comment type="cofactor">
    <cofactor evidence="1 7">
        <name>Ca(2+)</name>
        <dbReference type="ChEBI" id="CHEBI:29108"/>
    </cofactor>
</comment>
<dbReference type="Proteomes" id="UP001174691">
    <property type="component" value="Unassembled WGS sequence"/>
</dbReference>
<protein>
    <recommendedName>
        <fullName evidence="9">alpha-1,2-Mannosidase</fullName>
        <ecNumber evidence="9">3.2.1.-</ecNumber>
    </recommendedName>
</protein>
<name>A0AA38S3S6_9PEZI</name>
<sequence length="545" mass="61018">MRYPISPRSLVQPPRETPRRLPRIQHDFSQDPKDDAREQTLAERREAIRDAVKKSWMSYRQYAWAYDELRPLSRRRADTYGGWGVTLVDSLDTLWIMGLEQEFREAVQAVAFIDWNDSTASSCSLFETNIRYLGGLLSAYDLSGEAVLLIKALGLGNMLYAAFDTPNHLPANILNFRQAKAGTLVPDTKEAFAAVATLSLEFTRLSQLTGDPKFYGVIDNLKHHLNRTQDATRLPGLWPMFVNLRRGFIADGSTFTLGGVADSGYEYLPKMYALLGGLDDAYAAMHKKAMEAGRKHLLFRAMLPDSNPGGRPDVLFTGTALVEGKQQHTTVELIPRLQHLGCFTGAHFALGGKLFGIGDHVEIGERLARGCAWAYGAMPSGMMPEVSTLVPCPHTADLAQCDWDEHVWKAQREQKLPRGFRQVRDARYLLRPEAVESLFVLYRVTGKREMQDLAWDMFLAIRNATETETGFASVEDVTVASPAKLDSMESFWIAETLKYLYLIFAEPNFISLDDFVFSTEAHPFRIPKPPDGVLVTNSATTGVPP</sequence>
<organism evidence="11 12">
    <name type="scientific">Coniochaeta hoffmannii</name>
    <dbReference type="NCBI Taxonomy" id="91930"/>
    <lineage>
        <taxon>Eukaryota</taxon>
        <taxon>Fungi</taxon>
        <taxon>Dikarya</taxon>
        <taxon>Ascomycota</taxon>
        <taxon>Pezizomycotina</taxon>
        <taxon>Sordariomycetes</taxon>
        <taxon>Sordariomycetidae</taxon>
        <taxon>Coniochaetales</taxon>
        <taxon>Coniochaetaceae</taxon>
        <taxon>Coniochaeta</taxon>
    </lineage>
</organism>
<evidence type="ECO:0000256" key="7">
    <source>
        <dbReference type="PIRSR" id="PIRSR601382-2"/>
    </source>
</evidence>
<dbReference type="PRINTS" id="PR00747">
    <property type="entry name" value="GLYHDRLASE47"/>
</dbReference>
<evidence type="ECO:0000256" key="10">
    <source>
        <dbReference type="SAM" id="MobiDB-lite"/>
    </source>
</evidence>
<keyword evidence="12" id="KW-1185">Reference proteome</keyword>
<dbReference type="EMBL" id="JANBVN010000086">
    <property type="protein sequence ID" value="KAJ9148730.1"/>
    <property type="molecule type" value="Genomic_DNA"/>
</dbReference>
<feature type="active site" evidence="6">
    <location>
        <position position="262"/>
    </location>
</feature>
<dbReference type="InterPro" id="IPR050749">
    <property type="entry name" value="Glycosyl_Hydrolase_47"/>
</dbReference>
<dbReference type="GO" id="GO:0004571">
    <property type="term" value="F:mannosyl-oligosaccharide 1,2-alpha-mannosidase activity"/>
    <property type="evidence" value="ECO:0007669"/>
    <property type="project" value="InterPro"/>
</dbReference>
<keyword evidence="7" id="KW-0479">Metal-binding</keyword>
<evidence type="ECO:0000256" key="6">
    <source>
        <dbReference type="PIRSR" id="PIRSR601382-1"/>
    </source>
</evidence>
<feature type="active site" description="Proton donor" evidence="6">
    <location>
        <position position="385"/>
    </location>
</feature>
<dbReference type="GO" id="GO:0005975">
    <property type="term" value="P:carbohydrate metabolic process"/>
    <property type="evidence" value="ECO:0007669"/>
    <property type="project" value="InterPro"/>
</dbReference>
<feature type="disulfide bond" evidence="8">
    <location>
        <begin position="342"/>
        <end position="371"/>
    </location>
</feature>
<evidence type="ECO:0000313" key="11">
    <source>
        <dbReference type="EMBL" id="KAJ9148730.1"/>
    </source>
</evidence>
<evidence type="ECO:0000256" key="1">
    <source>
        <dbReference type="ARBA" id="ARBA00001913"/>
    </source>
</evidence>
<evidence type="ECO:0000313" key="12">
    <source>
        <dbReference type="Proteomes" id="UP001174691"/>
    </source>
</evidence>
<feature type="region of interest" description="Disordered" evidence="10">
    <location>
        <begin position="1"/>
        <end position="36"/>
    </location>
</feature>
<dbReference type="EC" id="3.2.1.-" evidence="9"/>
<dbReference type="GO" id="GO:0005783">
    <property type="term" value="C:endoplasmic reticulum"/>
    <property type="evidence" value="ECO:0007669"/>
    <property type="project" value="TreeGrafter"/>
</dbReference>
<evidence type="ECO:0000256" key="3">
    <source>
        <dbReference type="ARBA" id="ARBA00007658"/>
    </source>
</evidence>
<dbReference type="Pfam" id="PF01532">
    <property type="entry name" value="Glyco_hydro_47"/>
    <property type="match status" value="1"/>
</dbReference>
<keyword evidence="7" id="KW-0106">Calcium</keyword>
<dbReference type="FunFam" id="1.50.10.10:FF:000037">
    <property type="entry name" value="alpha-1,2-Mannosidase"/>
    <property type="match status" value="1"/>
</dbReference>
<evidence type="ECO:0000256" key="8">
    <source>
        <dbReference type="PIRSR" id="PIRSR601382-3"/>
    </source>
</evidence>
<dbReference type="AlphaFoldDB" id="A0AA38S3S6"/>
<keyword evidence="5 8" id="KW-1015">Disulfide bond</keyword>
<dbReference type="GO" id="GO:0036503">
    <property type="term" value="P:ERAD pathway"/>
    <property type="evidence" value="ECO:0007669"/>
    <property type="project" value="UniProtKB-ARBA"/>
</dbReference>
<gene>
    <name evidence="11" type="ORF">NKR19_g5954</name>
</gene>
<proteinExistence type="inferred from homology"/>
<dbReference type="Gene3D" id="1.50.10.10">
    <property type="match status" value="1"/>
</dbReference>
<evidence type="ECO:0000256" key="5">
    <source>
        <dbReference type="ARBA" id="ARBA00023157"/>
    </source>
</evidence>
<keyword evidence="9" id="KW-0326">Glycosidase</keyword>
<feature type="active site" evidence="6">
    <location>
        <position position="433"/>
    </location>
</feature>
<comment type="pathway">
    <text evidence="2">Protein modification; protein glycosylation.</text>
</comment>
<evidence type="ECO:0000256" key="4">
    <source>
        <dbReference type="ARBA" id="ARBA00022801"/>
    </source>
</evidence>
<dbReference type="InterPro" id="IPR001382">
    <property type="entry name" value="Glyco_hydro_47"/>
</dbReference>
<dbReference type="PANTHER" id="PTHR11742:SF89">
    <property type="entry name" value="ALPHA-1,2-MANNOSIDASE"/>
    <property type="match status" value="1"/>
</dbReference>
<evidence type="ECO:0000256" key="9">
    <source>
        <dbReference type="RuleBase" id="RU361193"/>
    </source>
</evidence>
<comment type="similarity">
    <text evidence="3 9">Belongs to the glycosyl hydrolase 47 family.</text>
</comment>
<feature type="compositionally biased region" description="Basic and acidic residues" evidence="10">
    <location>
        <begin position="16"/>
        <end position="36"/>
    </location>
</feature>
<dbReference type="InterPro" id="IPR036026">
    <property type="entry name" value="Seven-hairpin_glycosidases"/>
</dbReference>
<dbReference type="InterPro" id="IPR012341">
    <property type="entry name" value="6hp_glycosidase-like_sf"/>
</dbReference>
<comment type="caution">
    <text evidence="11">The sequence shown here is derived from an EMBL/GenBank/DDBJ whole genome shotgun (WGS) entry which is preliminary data.</text>
</comment>
<dbReference type="GO" id="GO:0005509">
    <property type="term" value="F:calcium ion binding"/>
    <property type="evidence" value="ECO:0007669"/>
    <property type="project" value="InterPro"/>
</dbReference>
<dbReference type="GO" id="GO:0016020">
    <property type="term" value="C:membrane"/>
    <property type="evidence" value="ECO:0007669"/>
    <property type="project" value="InterPro"/>
</dbReference>
<evidence type="ECO:0000256" key="2">
    <source>
        <dbReference type="ARBA" id="ARBA00004922"/>
    </source>
</evidence>
<reference evidence="11" key="1">
    <citation type="submission" date="2022-07" db="EMBL/GenBank/DDBJ databases">
        <title>Fungi with potential for degradation of polypropylene.</title>
        <authorList>
            <person name="Gostincar C."/>
        </authorList>
    </citation>
    <scope>NUCLEOTIDE SEQUENCE</scope>
    <source>
        <strain evidence="11">EXF-13287</strain>
    </source>
</reference>
<dbReference type="SUPFAM" id="SSF48225">
    <property type="entry name" value="Seven-hairpin glycosidases"/>
    <property type="match status" value="1"/>
</dbReference>
<dbReference type="PANTHER" id="PTHR11742">
    <property type="entry name" value="MANNOSYL-OLIGOSACCHARIDE ALPHA-1,2-MANNOSIDASE-RELATED"/>
    <property type="match status" value="1"/>
</dbReference>
<keyword evidence="4 9" id="KW-0378">Hydrolase</keyword>
<feature type="binding site" evidence="7">
    <location>
        <position position="519"/>
    </location>
    <ligand>
        <name>Ca(2+)</name>
        <dbReference type="ChEBI" id="CHEBI:29108"/>
    </ligand>
</feature>
<accession>A0AA38S3S6</accession>
<feature type="active site" description="Proton donor" evidence="6">
    <location>
        <position position="127"/>
    </location>
</feature>